<comment type="caution">
    <text evidence="2">The sequence shown here is derived from an EMBL/GenBank/DDBJ whole genome shotgun (WGS) entry which is preliminary data.</text>
</comment>
<name>A0AAV3YUN7_9GAST</name>
<evidence type="ECO:0000256" key="1">
    <source>
        <dbReference type="SAM" id="MobiDB-lite"/>
    </source>
</evidence>
<reference evidence="2 3" key="1">
    <citation type="journal article" date="2021" name="Elife">
        <title>Chloroplast acquisition without the gene transfer in kleptoplastic sea slugs, Plakobranchus ocellatus.</title>
        <authorList>
            <person name="Maeda T."/>
            <person name="Takahashi S."/>
            <person name="Yoshida T."/>
            <person name="Shimamura S."/>
            <person name="Takaki Y."/>
            <person name="Nagai Y."/>
            <person name="Toyoda A."/>
            <person name="Suzuki Y."/>
            <person name="Arimoto A."/>
            <person name="Ishii H."/>
            <person name="Satoh N."/>
            <person name="Nishiyama T."/>
            <person name="Hasebe M."/>
            <person name="Maruyama T."/>
            <person name="Minagawa J."/>
            <person name="Obokata J."/>
            <person name="Shigenobu S."/>
        </authorList>
    </citation>
    <scope>NUCLEOTIDE SEQUENCE [LARGE SCALE GENOMIC DNA]</scope>
</reference>
<sequence length="97" mass="11140">MERFADLKRIVSKRTSSSDNLNQTPRPEEGQGHARVTRNESLRKIIVDIKQHIDLCVTNAPLNECREINSLRRVLVDLRRDTLPTTPLTCFTVPSEK</sequence>
<evidence type="ECO:0000313" key="2">
    <source>
        <dbReference type="EMBL" id="GFN86549.1"/>
    </source>
</evidence>
<dbReference type="AlphaFoldDB" id="A0AAV3YUN7"/>
<proteinExistence type="predicted"/>
<accession>A0AAV3YUN7</accession>
<evidence type="ECO:0000313" key="3">
    <source>
        <dbReference type="Proteomes" id="UP000735302"/>
    </source>
</evidence>
<keyword evidence="3" id="KW-1185">Reference proteome</keyword>
<dbReference type="EMBL" id="BLXT01001549">
    <property type="protein sequence ID" value="GFN86549.1"/>
    <property type="molecule type" value="Genomic_DNA"/>
</dbReference>
<feature type="region of interest" description="Disordered" evidence="1">
    <location>
        <begin position="1"/>
        <end position="37"/>
    </location>
</feature>
<protein>
    <submittedName>
        <fullName evidence="2">Uncharacterized protein</fullName>
    </submittedName>
</protein>
<feature type="compositionally biased region" description="Polar residues" evidence="1">
    <location>
        <begin position="13"/>
        <end position="25"/>
    </location>
</feature>
<organism evidence="2 3">
    <name type="scientific">Plakobranchus ocellatus</name>
    <dbReference type="NCBI Taxonomy" id="259542"/>
    <lineage>
        <taxon>Eukaryota</taxon>
        <taxon>Metazoa</taxon>
        <taxon>Spiralia</taxon>
        <taxon>Lophotrochozoa</taxon>
        <taxon>Mollusca</taxon>
        <taxon>Gastropoda</taxon>
        <taxon>Heterobranchia</taxon>
        <taxon>Euthyneura</taxon>
        <taxon>Panpulmonata</taxon>
        <taxon>Sacoglossa</taxon>
        <taxon>Placobranchoidea</taxon>
        <taxon>Plakobranchidae</taxon>
        <taxon>Plakobranchus</taxon>
    </lineage>
</organism>
<dbReference type="Proteomes" id="UP000735302">
    <property type="component" value="Unassembled WGS sequence"/>
</dbReference>
<gene>
    <name evidence="2" type="ORF">PoB_001305500</name>
</gene>
<feature type="compositionally biased region" description="Basic and acidic residues" evidence="1">
    <location>
        <begin position="26"/>
        <end position="37"/>
    </location>
</feature>